<feature type="region of interest" description="Disordered" evidence="9">
    <location>
        <begin position="377"/>
        <end position="453"/>
    </location>
</feature>
<keyword evidence="6" id="KW-0539">Nucleus</keyword>
<feature type="compositionally biased region" description="Polar residues" evidence="9">
    <location>
        <begin position="390"/>
        <end position="416"/>
    </location>
</feature>
<keyword evidence="5" id="KW-0234">DNA repair</keyword>
<comment type="subcellular location">
    <subcellularLocation>
        <location evidence="2">Chromosome</location>
    </subcellularLocation>
    <subcellularLocation>
        <location evidence="1">Nucleus</location>
    </subcellularLocation>
</comment>
<evidence type="ECO:0000256" key="1">
    <source>
        <dbReference type="ARBA" id="ARBA00004123"/>
    </source>
</evidence>
<gene>
    <name evidence="12" type="ORF">PLBR_LOCUS1236</name>
</gene>
<dbReference type="Pfam" id="PF00498">
    <property type="entry name" value="FHA"/>
    <property type="match status" value="1"/>
</dbReference>
<evidence type="ECO:0000313" key="13">
    <source>
        <dbReference type="Proteomes" id="UP000290189"/>
    </source>
</evidence>
<dbReference type="InterPro" id="IPR043014">
    <property type="entry name" value="Nibrin_BRCT2_sf"/>
</dbReference>
<evidence type="ECO:0000259" key="10">
    <source>
        <dbReference type="PROSITE" id="PS50006"/>
    </source>
</evidence>
<keyword evidence="3" id="KW-0158">Chromosome</keyword>
<dbReference type="SUPFAM" id="SSF49879">
    <property type="entry name" value="SMAD/FHA domain"/>
    <property type="match status" value="1"/>
</dbReference>
<evidence type="ECO:0000256" key="4">
    <source>
        <dbReference type="ARBA" id="ARBA00022763"/>
    </source>
</evidence>
<dbReference type="InterPro" id="IPR036420">
    <property type="entry name" value="BRCT_dom_sf"/>
</dbReference>
<feature type="region of interest" description="Disordered" evidence="9">
    <location>
        <begin position="543"/>
        <end position="562"/>
    </location>
</feature>
<evidence type="ECO:0000256" key="8">
    <source>
        <dbReference type="ARBA" id="ARBA00044757"/>
    </source>
</evidence>
<dbReference type="Gene3D" id="2.60.200.20">
    <property type="match status" value="1"/>
</dbReference>
<evidence type="ECO:0000256" key="6">
    <source>
        <dbReference type="ARBA" id="ARBA00023242"/>
    </source>
</evidence>
<dbReference type="GO" id="GO:0000724">
    <property type="term" value="P:double-strand break repair via homologous recombination"/>
    <property type="evidence" value="ECO:0007669"/>
    <property type="project" value="TreeGrafter"/>
</dbReference>
<feature type="region of interest" description="Disordered" evidence="9">
    <location>
        <begin position="339"/>
        <end position="359"/>
    </location>
</feature>
<dbReference type="InterPro" id="IPR001357">
    <property type="entry name" value="BRCT_dom"/>
</dbReference>
<evidence type="ECO:0000259" key="11">
    <source>
        <dbReference type="PROSITE" id="PS50172"/>
    </source>
</evidence>
<organism evidence="12 13">
    <name type="scientific">Plasmodiophora brassicae</name>
    <name type="common">Clubroot disease agent</name>
    <dbReference type="NCBI Taxonomy" id="37360"/>
    <lineage>
        <taxon>Eukaryota</taxon>
        <taxon>Sar</taxon>
        <taxon>Rhizaria</taxon>
        <taxon>Endomyxa</taxon>
        <taxon>Phytomyxea</taxon>
        <taxon>Plasmodiophorida</taxon>
        <taxon>Plasmodiophoridae</taxon>
        <taxon>Plasmodiophora</taxon>
    </lineage>
</organism>
<dbReference type="PROSITE" id="PS50006">
    <property type="entry name" value="FHA_DOMAIN"/>
    <property type="match status" value="1"/>
</dbReference>
<evidence type="ECO:0000256" key="5">
    <source>
        <dbReference type="ARBA" id="ARBA00023204"/>
    </source>
</evidence>
<feature type="compositionally biased region" description="Pro residues" evidence="9">
    <location>
        <begin position="432"/>
        <end position="448"/>
    </location>
</feature>
<geneLocation type="mitochondrion" evidence="12"/>
<evidence type="ECO:0000256" key="2">
    <source>
        <dbReference type="ARBA" id="ARBA00004286"/>
    </source>
</evidence>
<dbReference type="GO" id="GO:0005694">
    <property type="term" value="C:chromosome"/>
    <property type="evidence" value="ECO:0007669"/>
    <property type="project" value="UniProtKB-SubCell"/>
</dbReference>
<evidence type="ECO:0000313" key="12">
    <source>
        <dbReference type="EMBL" id="SPQ94021.1"/>
    </source>
</evidence>
<dbReference type="AlphaFoldDB" id="A0A3P3Y1G6"/>
<dbReference type="PANTHER" id="PTHR12162">
    <property type="entry name" value="NIBRIN-RELATED"/>
    <property type="match status" value="1"/>
</dbReference>
<feature type="domain" description="FHA" evidence="10">
    <location>
        <begin position="28"/>
        <end position="82"/>
    </location>
</feature>
<dbReference type="Pfam" id="PF00533">
    <property type="entry name" value="BRCT"/>
    <property type="match status" value="1"/>
</dbReference>
<comment type="similarity">
    <text evidence="8">Belongs to the Nibrin family.</text>
</comment>
<dbReference type="Gene3D" id="3.40.50.10190">
    <property type="entry name" value="BRCT domain"/>
    <property type="match status" value="1"/>
</dbReference>
<evidence type="ECO:0000256" key="7">
    <source>
        <dbReference type="ARBA" id="ARBA00023306"/>
    </source>
</evidence>
<dbReference type="InterPro" id="IPR008984">
    <property type="entry name" value="SMAD_FHA_dom_sf"/>
</dbReference>
<dbReference type="PROSITE" id="PS50172">
    <property type="entry name" value="BRCT"/>
    <property type="match status" value="1"/>
</dbReference>
<dbReference type="GO" id="GO:0003684">
    <property type="term" value="F:damaged DNA binding"/>
    <property type="evidence" value="ECO:0007669"/>
    <property type="project" value="TreeGrafter"/>
</dbReference>
<dbReference type="GO" id="GO:0007095">
    <property type="term" value="P:mitotic G2 DNA damage checkpoint signaling"/>
    <property type="evidence" value="ECO:0007669"/>
    <property type="project" value="InterPro"/>
</dbReference>
<dbReference type="GO" id="GO:0030870">
    <property type="term" value="C:Mre11 complex"/>
    <property type="evidence" value="ECO:0007669"/>
    <property type="project" value="InterPro"/>
</dbReference>
<keyword evidence="4" id="KW-0227">DNA damage</keyword>
<protein>
    <recommendedName>
        <fullName evidence="14">FHA domain-containing protein</fullName>
    </recommendedName>
</protein>
<dbReference type="Gene3D" id="3.40.50.10980">
    <property type="entry name" value="Nibrin, BRCT2 domain"/>
    <property type="match status" value="1"/>
</dbReference>
<dbReference type="EMBL" id="OVEO01000002">
    <property type="protein sequence ID" value="SPQ94021.1"/>
    <property type="molecule type" value="Genomic_DNA"/>
</dbReference>
<evidence type="ECO:0000256" key="3">
    <source>
        <dbReference type="ARBA" id="ARBA00022454"/>
    </source>
</evidence>
<dbReference type="SUPFAM" id="SSF52113">
    <property type="entry name" value="BRCT domain"/>
    <property type="match status" value="1"/>
</dbReference>
<accession>A0A3P3Y1G6</accession>
<evidence type="ECO:0008006" key="14">
    <source>
        <dbReference type="Google" id="ProtNLM"/>
    </source>
</evidence>
<proteinExistence type="inferred from homology"/>
<sequence>MWLLSWTSIGNDGAEITHNVRCLTGSEITVGRQEGSPVYLPGVPSMSRKHAVIRCPTSDTITVTDMSTSVIAGGVFVNGVRMDKGATLKIADGDTLQFGKHPARIRATWMDIVACLSRIDMASSGPSGAIGKAASALGAELTRELTPKCSHLVVKSEPAVITAKFACALILGIEVVLDSWLTAMADPTVPGLPSCDMYRPVKADGQLVCSAERFKQSAPNVFAGKVFCFFSMQQLETFKEVIGTGGGRCSVIRWRGRNNEVLPSDVVVEELVRLLEVERPRSLVLISPRGDRLALTASIRAAFEQRGAFCNEEALISSAVVTRSCDALRFVDLRSVSAVSPRRTGPSRGDTSVASPLPVHAPSSAFKRAASTALPVAPIHSPSKKPRYYAQSTANASTSELPVHAPSSTFKRSASTALPVAPSGSPAKKPRSVPPPTANATTPEPPAAVPLETVPDRKDRKPLVTLFQRNLSSGEGSSADNAIVVGFDVPERTLPVERPVPQTNGVNYKVFRKANFEKHYKRVSMVKPMVAVSEDVEVGLPKSDVRDLQNAQDREDREEEELDGLFASVGIGGNVSRQRRATPRRYNV</sequence>
<evidence type="ECO:0000256" key="9">
    <source>
        <dbReference type="SAM" id="MobiDB-lite"/>
    </source>
</evidence>
<keyword evidence="7" id="KW-0131">Cell cycle</keyword>
<name>A0A3P3Y1G6_PLABS</name>
<dbReference type="InterPro" id="IPR000253">
    <property type="entry name" value="FHA_dom"/>
</dbReference>
<dbReference type="CDD" id="cd00060">
    <property type="entry name" value="FHA"/>
    <property type="match status" value="1"/>
</dbReference>
<dbReference type="InterPro" id="IPR040227">
    <property type="entry name" value="Nibrin-rel"/>
</dbReference>
<dbReference type="Proteomes" id="UP000290189">
    <property type="component" value="Unassembled WGS sequence"/>
</dbReference>
<feature type="domain" description="BRCT" evidence="11">
    <location>
        <begin position="130"/>
        <end position="181"/>
    </location>
</feature>
<feature type="compositionally biased region" description="Basic and acidic residues" evidence="9">
    <location>
        <begin position="543"/>
        <end position="555"/>
    </location>
</feature>
<reference evidence="12 13" key="1">
    <citation type="submission" date="2018-03" db="EMBL/GenBank/DDBJ databases">
        <authorList>
            <person name="Fogelqvist J."/>
        </authorList>
    </citation>
    <scope>NUCLEOTIDE SEQUENCE [LARGE SCALE GENOMIC DNA]</scope>
</reference>
<dbReference type="PANTHER" id="PTHR12162:SF0">
    <property type="entry name" value="NIBRIN"/>
    <property type="match status" value="1"/>
</dbReference>
<keyword evidence="12" id="KW-0496">Mitochondrion</keyword>